<feature type="region of interest" description="Disordered" evidence="1">
    <location>
        <begin position="29"/>
        <end position="82"/>
    </location>
</feature>
<sequence>MNSFLPFANTNVVLIVDDNALGHALLDDSSRLSTSSHSLSSNSRRVGSSRRMTRRGGRRTARCSYHAQKQSSTEELDSSASRWEEGDCAACKTSKALPKRPVRRNSLSQGGN</sequence>
<accession>A0A9N8DWP4</accession>
<dbReference type="EMBL" id="CAICTM010000432">
    <property type="protein sequence ID" value="CAB9510363.1"/>
    <property type="molecule type" value="Genomic_DNA"/>
</dbReference>
<organism evidence="2 3">
    <name type="scientific">Seminavis robusta</name>
    <dbReference type="NCBI Taxonomy" id="568900"/>
    <lineage>
        <taxon>Eukaryota</taxon>
        <taxon>Sar</taxon>
        <taxon>Stramenopiles</taxon>
        <taxon>Ochrophyta</taxon>
        <taxon>Bacillariophyta</taxon>
        <taxon>Bacillariophyceae</taxon>
        <taxon>Bacillariophycidae</taxon>
        <taxon>Naviculales</taxon>
        <taxon>Naviculaceae</taxon>
        <taxon>Seminavis</taxon>
    </lineage>
</organism>
<dbReference type="AlphaFoldDB" id="A0A9N8DWP4"/>
<dbReference type="Proteomes" id="UP001153069">
    <property type="component" value="Unassembled WGS sequence"/>
</dbReference>
<comment type="caution">
    <text evidence="2">The sequence shown here is derived from an EMBL/GenBank/DDBJ whole genome shotgun (WGS) entry which is preliminary data.</text>
</comment>
<name>A0A9N8DWP4_9STRA</name>
<feature type="compositionally biased region" description="Polar residues" evidence="1">
    <location>
        <begin position="67"/>
        <end position="81"/>
    </location>
</feature>
<evidence type="ECO:0000313" key="2">
    <source>
        <dbReference type="EMBL" id="CAB9510363.1"/>
    </source>
</evidence>
<feature type="compositionally biased region" description="Basic residues" evidence="1">
    <location>
        <begin position="47"/>
        <end position="61"/>
    </location>
</feature>
<evidence type="ECO:0000313" key="3">
    <source>
        <dbReference type="Proteomes" id="UP001153069"/>
    </source>
</evidence>
<evidence type="ECO:0000256" key="1">
    <source>
        <dbReference type="SAM" id="MobiDB-lite"/>
    </source>
</evidence>
<protein>
    <submittedName>
        <fullName evidence="2">Uncharacterized protein</fullName>
    </submittedName>
</protein>
<reference evidence="2" key="1">
    <citation type="submission" date="2020-06" db="EMBL/GenBank/DDBJ databases">
        <authorList>
            <consortium name="Plant Systems Biology data submission"/>
        </authorList>
    </citation>
    <scope>NUCLEOTIDE SEQUENCE</scope>
    <source>
        <strain evidence="2">D6</strain>
    </source>
</reference>
<keyword evidence="3" id="KW-1185">Reference proteome</keyword>
<gene>
    <name evidence="2" type="ORF">SEMRO_433_G141870.1</name>
</gene>
<feature type="compositionally biased region" description="Low complexity" evidence="1">
    <location>
        <begin position="31"/>
        <end position="46"/>
    </location>
</feature>
<proteinExistence type="predicted"/>